<organism evidence="1 2">
    <name type="scientific">Lactarius akahatsu</name>
    <dbReference type="NCBI Taxonomy" id="416441"/>
    <lineage>
        <taxon>Eukaryota</taxon>
        <taxon>Fungi</taxon>
        <taxon>Dikarya</taxon>
        <taxon>Basidiomycota</taxon>
        <taxon>Agaricomycotina</taxon>
        <taxon>Agaricomycetes</taxon>
        <taxon>Russulales</taxon>
        <taxon>Russulaceae</taxon>
        <taxon>Lactarius</taxon>
    </lineage>
</organism>
<name>A0AAD4LHA3_9AGAM</name>
<reference evidence="1" key="1">
    <citation type="submission" date="2022-01" db="EMBL/GenBank/DDBJ databases">
        <title>Comparative genomics reveals a dynamic genome evolution in the ectomycorrhizal milk-cap (Lactarius) mushrooms.</title>
        <authorList>
            <consortium name="DOE Joint Genome Institute"/>
            <person name="Lebreton A."/>
            <person name="Tang N."/>
            <person name="Kuo A."/>
            <person name="LaButti K."/>
            <person name="Drula E."/>
            <person name="Barry K."/>
            <person name="Clum A."/>
            <person name="Lipzen A."/>
            <person name="Mousain D."/>
            <person name="Ng V."/>
            <person name="Wang R."/>
            <person name="Wang X."/>
            <person name="Dai Y."/>
            <person name="Henrissat B."/>
            <person name="Grigoriev I.V."/>
            <person name="Guerin-Laguette A."/>
            <person name="Yu F."/>
            <person name="Martin F.M."/>
        </authorList>
    </citation>
    <scope>NUCLEOTIDE SEQUENCE</scope>
    <source>
        <strain evidence="1">QP</strain>
    </source>
</reference>
<proteinExistence type="predicted"/>
<keyword evidence="2" id="KW-1185">Reference proteome</keyword>
<dbReference type="AlphaFoldDB" id="A0AAD4LHA3"/>
<accession>A0AAD4LHA3</accession>
<protein>
    <submittedName>
        <fullName evidence="1">Uncharacterized protein</fullName>
    </submittedName>
</protein>
<evidence type="ECO:0000313" key="1">
    <source>
        <dbReference type="EMBL" id="KAH8990830.1"/>
    </source>
</evidence>
<dbReference type="Proteomes" id="UP001201163">
    <property type="component" value="Unassembled WGS sequence"/>
</dbReference>
<comment type="caution">
    <text evidence="1">The sequence shown here is derived from an EMBL/GenBank/DDBJ whole genome shotgun (WGS) entry which is preliminary data.</text>
</comment>
<dbReference type="EMBL" id="JAKELL010000029">
    <property type="protein sequence ID" value="KAH8990830.1"/>
    <property type="molecule type" value="Genomic_DNA"/>
</dbReference>
<gene>
    <name evidence="1" type="ORF">EDB92DRAFT_727169</name>
</gene>
<sequence>MMVTHGRPGRRSPSPSPVGRVCVCVWTVVAFEVTSAFAVYVLETVIGKIRVRPLWVIMVRGLASRGNGEGDLGFEVGERLVQPEDLFCIELAVRVAVRRNVDEMVTWSRVQTKMMAGTRQAN</sequence>
<evidence type="ECO:0000313" key="2">
    <source>
        <dbReference type="Proteomes" id="UP001201163"/>
    </source>
</evidence>